<organism evidence="4 5">
    <name type="scientific">Adhaeretor mobilis</name>
    <dbReference type="NCBI Taxonomy" id="1930276"/>
    <lineage>
        <taxon>Bacteria</taxon>
        <taxon>Pseudomonadati</taxon>
        <taxon>Planctomycetota</taxon>
        <taxon>Planctomycetia</taxon>
        <taxon>Pirellulales</taxon>
        <taxon>Lacipirellulaceae</taxon>
        <taxon>Adhaeretor</taxon>
    </lineage>
</organism>
<proteinExistence type="predicted"/>
<dbReference type="InterPro" id="IPR036457">
    <property type="entry name" value="PPM-type-like_dom_sf"/>
</dbReference>
<dbReference type="EMBL" id="CP036263">
    <property type="protein sequence ID" value="QDT00744.1"/>
    <property type="molecule type" value="Genomic_DNA"/>
</dbReference>
<reference evidence="4 5" key="1">
    <citation type="submission" date="2019-02" db="EMBL/GenBank/DDBJ databases">
        <title>Deep-cultivation of Planctomycetes and their phenomic and genomic characterization uncovers novel biology.</title>
        <authorList>
            <person name="Wiegand S."/>
            <person name="Jogler M."/>
            <person name="Boedeker C."/>
            <person name="Pinto D."/>
            <person name="Vollmers J."/>
            <person name="Rivas-Marin E."/>
            <person name="Kohn T."/>
            <person name="Peeters S.H."/>
            <person name="Heuer A."/>
            <person name="Rast P."/>
            <person name="Oberbeckmann S."/>
            <person name="Bunk B."/>
            <person name="Jeske O."/>
            <person name="Meyerdierks A."/>
            <person name="Storesund J.E."/>
            <person name="Kallscheuer N."/>
            <person name="Luecker S."/>
            <person name="Lage O.M."/>
            <person name="Pohl T."/>
            <person name="Merkel B.J."/>
            <person name="Hornburger P."/>
            <person name="Mueller R.-W."/>
            <person name="Bruemmer F."/>
            <person name="Labrenz M."/>
            <person name="Spormann A.M."/>
            <person name="Op den Camp H."/>
            <person name="Overmann J."/>
            <person name="Amann R."/>
            <person name="Jetten M.S.M."/>
            <person name="Mascher T."/>
            <person name="Medema M.H."/>
            <person name="Devos D.P."/>
            <person name="Kaster A.-K."/>
            <person name="Ovreas L."/>
            <person name="Rohde M."/>
            <person name="Galperin M.Y."/>
            <person name="Jogler C."/>
        </authorList>
    </citation>
    <scope>NUCLEOTIDE SEQUENCE [LARGE SCALE GENOMIC DNA]</scope>
    <source>
        <strain evidence="4 5">HG15A2</strain>
    </source>
</reference>
<dbReference type="InterPro" id="IPR001932">
    <property type="entry name" value="PPM-type_phosphatase-like_dom"/>
</dbReference>
<keyword evidence="5" id="KW-1185">Reference proteome</keyword>
<evidence type="ECO:0000313" key="4">
    <source>
        <dbReference type="EMBL" id="QDT00744.1"/>
    </source>
</evidence>
<dbReference type="AlphaFoldDB" id="A0A517N0V1"/>
<dbReference type="RefSeq" id="WP_145062442.1">
    <property type="nucleotide sequence ID" value="NZ_CP036263.1"/>
</dbReference>
<protein>
    <submittedName>
        <fullName evidence="4">Stage II sporulation protein E (SpoIIE)</fullName>
    </submittedName>
</protein>
<gene>
    <name evidence="4" type="ORF">HG15A2_40840</name>
</gene>
<dbReference type="Proteomes" id="UP000319852">
    <property type="component" value="Chromosome"/>
</dbReference>
<dbReference type="Gene3D" id="3.60.40.10">
    <property type="entry name" value="PPM-type phosphatase domain"/>
    <property type="match status" value="1"/>
</dbReference>
<dbReference type="PANTHER" id="PTHR43156:SF2">
    <property type="entry name" value="STAGE II SPORULATION PROTEIN E"/>
    <property type="match status" value="1"/>
</dbReference>
<feature type="coiled-coil region" evidence="2">
    <location>
        <begin position="19"/>
        <end position="50"/>
    </location>
</feature>
<dbReference type="SMART" id="SM00331">
    <property type="entry name" value="PP2C_SIG"/>
    <property type="match status" value="1"/>
</dbReference>
<evidence type="ECO:0000259" key="3">
    <source>
        <dbReference type="SMART" id="SM00331"/>
    </source>
</evidence>
<dbReference type="InterPro" id="IPR052016">
    <property type="entry name" value="Bact_Sigma-Reg"/>
</dbReference>
<accession>A0A517N0V1</accession>
<dbReference type="KEGG" id="amob:HG15A2_40840"/>
<name>A0A517N0V1_9BACT</name>
<dbReference type="OrthoDB" id="4935951at2"/>
<keyword evidence="1" id="KW-0378">Hydrolase</keyword>
<dbReference type="PANTHER" id="PTHR43156">
    <property type="entry name" value="STAGE II SPORULATION PROTEIN E-RELATED"/>
    <property type="match status" value="1"/>
</dbReference>
<evidence type="ECO:0000256" key="1">
    <source>
        <dbReference type="ARBA" id="ARBA00022801"/>
    </source>
</evidence>
<feature type="domain" description="PPM-type phosphatase" evidence="3">
    <location>
        <begin position="78"/>
        <end position="282"/>
    </location>
</feature>
<evidence type="ECO:0000313" key="5">
    <source>
        <dbReference type="Proteomes" id="UP000319852"/>
    </source>
</evidence>
<evidence type="ECO:0000256" key="2">
    <source>
        <dbReference type="SAM" id="Coils"/>
    </source>
</evidence>
<keyword evidence="2" id="KW-0175">Coiled coil</keyword>
<sequence length="283" mass="31244">MTSVEKKQTTDGLTETELVSFLREELAELRQELSHERHTLNHEKEIAERVHRSLLPIAVRHQSIDVDVRHLSVEPLGNDYCQVRIPQDDPLACYISMCHVEGRGIASALLASRISSEARHLIEGLFGPADMVHSLNMFIYEYFHELDIRSSFMATRIDLTQRTVCFSGADHPGGLLLRPNQGLAQRLASQHSSIGRGPDILYGDSQTMIGLKNGDRLLFFAAGITQNVNSAGQALGQSGLATIAASTLSLGVFEMLDELIEQVKKHCGGPLQYDTTLVAVEIK</sequence>
<dbReference type="Pfam" id="PF07228">
    <property type="entry name" value="SpoIIE"/>
    <property type="match status" value="1"/>
</dbReference>
<dbReference type="GO" id="GO:0016791">
    <property type="term" value="F:phosphatase activity"/>
    <property type="evidence" value="ECO:0007669"/>
    <property type="project" value="TreeGrafter"/>
</dbReference>